<sequence>MIPAGCSGPHIKKPQARASDRPPITDRGWLGLKVVLAQRRAGERVELPVTMTSLSASAAPSRNERSTAPDQPFEQARDHLLSRAAQAAPELADLVELYYRHVPADEIAHDEPADLIGAVRSHHGLAGSRVPGRPAVRVFNPSRAEDGWRCPATAIQVVTDDMPYLVDSVAAELARKGVQVQRVVHPIVVVRRDVAGGLRGVLPHADPEEPPADALVESWMLIEVDLISDPERARELEHRLLSVINDVREVVEDSEKMSSTALSLADALEQAPPPLPEDEVSDGAALLRWLADGHFTFLGYRHYELVDDSDSGDKALRAVLASGLGVLRRDSLAARSFITGPDVAAQAFSPQLLVLTQASAPSTVHRPVYPYYVGVKTFDANGKVTGEHRFLGVFTTSALHEDVMDIPVVERRVREVIHRAGFPLESYSGQRMLEVIQNYPRTELFSTDPESLYATTTGVLSLAERRKLRLFMRRDPYGRFFSCLVYLPRDRYTTATRLKMQDVLLAELQGTSLEYSARIGESTLARVHFTVHTDPGQRVEPDTTAIQNKLAAAVRSWDDHMIDAVQAEQEAAADGTAPVSGESATELGQRYARLFPEAYKEDFGAAEGLADLRRLQRLSGPGDLAMHLYAPSGEESPERRFKLYLAGGRVTLSAVLPMLQRTGVEVVDERPYEVMRDDDVQCWIYDFGLRLEKVALDFLSAQPDPEKARIWFQDAFAAVWRGEAEIDRFNALVLRAGLTWRQAALLRAYAKYLRQARTPYSQDYIEDAILGHTEIAVALVRLFETRFDPQLSAQTRTSRGEALLDRITRMIDEVTSLDADRILRSYLTLVRATLRTNYYVRDAEGRPRQFLSFKLDPQAVPDLPEPRPRFEIFVYSPRVEGVHLRFGPVARGGLRWSDRREDFRTEILGLVKAQAVKNAVIVPVGAKGGFVVKRPVPPTGDPSVDRENWWKEGIACYRMFISGLLDLTDNMSGGQIVPARQVVRHDGDDAYLVVAADKGTATFSDIANEVAASYGFWLGDAFASGGSVGYDHKAMGITARGAWESVKRQFRELGVDTQSEDFTVVGVGDMSGDVFGNGMLLSEHVRLVAAFDHRHIFIDPDPDAASSFQERKRLFELPRSSWDDYDRGMISEGGGVWPRALKSIPLSRQARQALGLPEGVTRLSPPELIKAILLAPVDLLWNGGIGTYVKASTETHAEVGDKANDAVRVDGKDLRVKVVGEGGNLGLTQRGRIEFARAGGKVNTDALDNSAGVDCSDHEVNIKILLDRMVDDGKLAAEERNELLIAMTDEVADLVLADNYRQNAVLGVGRAHAAPMLSVHARLTSELERRCGLDRQLEALPTPAQFKALDQAGQGLTSPEQATLMAHVKLGLKDEVLASDLPDAEAFARRLPEYFPTPLRERFGDAVSGHPLRREITTTLLVNEVVDGAGISYAFRLAEEMSASATDAVRAFAVVTRVFDLNSLWREIDALDNVVSTEVADDMVLESRRLLDRASRWLLSNRPQPLAVGAEISRFAPVVAELAPHVLELLRGRERDVVSEHAEKLVAAGVPVGLARRVACLLYLYGLLDIAEVAELAERERLGVERSHRETAELYYALSDHLDVDRMLTSVGALARGNRWHALARLALRDDLYSSLRAITLDALRNSDTGDSVEEKIAKWEEANTSRLARARAALQAIRDSGRLDLPTLSVAVRQIRSMVR</sequence>
<dbReference type="PIRSF" id="PIRSF036761">
    <property type="entry name" value="GDH_Mll4104"/>
    <property type="match status" value="1"/>
</dbReference>
<dbReference type="Gene3D" id="3.40.50.720">
    <property type="entry name" value="NAD(P)-binding Rossmann-like Domain"/>
    <property type="match status" value="1"/>
</dbReference>
<dbReference type="InterPro" id="IPR007780">
    <property type="entry name" value="NAD_Glu_DH_bac"/>
</dbReference>
<evidence type="ECO:0000259" key="3">
    <source>
        <dbReference type="Pfam" id="PF21074"/>
    </source>
</evidence>
<dbReference type="Pfam" id="PF21075">
    <property type="entry name" value="GDH_ACT1"/>
    <property type="match status" value="1"/>
</dbReference>
<organism evidence="7 8">
    <name type="scientific">Longimycelium tulufanense</name>
    <dbReference type="NCBI Taxonomy" id="907463"/>
    <lineage>
        <taxon>Bacteria</taxon>
        <taxon>Bacillati</taxon>
        <taxon>Actinomycetota</taxon>
        <taxon>Actinomycetes</taxon>
        <taxon>Pseudonocardiales</taxon>
        <taxon>Pseudonocardiaceae</taxon>
        <taxon>Longimycelium</taxon>
    </lineage>
</organism>
<feature type="domain" description="NAD-glutamate dehydrogenase ACT2" evidence="5">
    <location>
        <begin position="469"/>
        <end position="558"/>
    </location>
</feature>
<dbReference type="InterPro" id="IPR048381">
    <property type="entry name" value="GDH_C"/>
</dbReference>
<accession>A0A8J3CEL8</accession>
<feature type="domain" description="NAD-glutamate dehydrogenase ACT3" evidence="6">
    <location>
        <begin position="623"/>
        <end position="694"/>
    </location>
</feature>
<proteinExistence type="predicted"/>
<dbReference type="EMBL" id="BMMK01000018">
    <property type="protein sequence ID" value="GGM63674.1"/>
    <property type="molecule type" value="Genomic_DNA"/>
</dbReference>
<dbReference type="InterPro" id="IPR046346">
    <property type="entry name" value="Aminoacid_DH-like_N_sf"/>
</dbReference>
<feature type="domain" description="NAD-glutamate dehydrogenase N-terminal ACT1" evidence="4">
    <location>
        <begin position="95"/>
        <end position="240"/>
    </location>
</feature>
<dbReference type="Pfam" id="PF21074">
    <property type="entry name" value="GDH_C"/>
    <property type="match status" value="1"/>
</dbReference>
<name>A0A8J3CEL8_9PSEU</name>
<dbReference type="InterPro" id="IPR049062">
    <property type="entry name" value="NAD_Glu_DH_ACT2"/>
</dbReference>
<dbReference type="SUPFAM" id="SSF51735">
    <property type="entry name" value="NAD(P)-binding Rossmann-fold domains"/>
    <property type="match status" value="1"/>
</dbReference>
<dbReference type="GO" id="GO:0004352">
    <property type="term" value="F:glutamate dehydrogenase (NAD+) activity"/>
    <property type="evidence" value="ECO:0007669"/>
    <property type="project" value="InterPro"/>
</dbReference>
<dbReference type="InterPro" id="IPR049056">
    <property type="entry name" value="NAD_Glu_DH_HM3"/>
</dbReference>
<feature type="domain" description="NAD-glutamate dehydrogenase catalytic" evidence="2">
    <location>
        <begin position="807"/>
        <end position="1307"/>
    </location>
</feature>
<dbReference type="Pfam" id="PF21078">
    <property type="entry name" value="GDH_HM3"/>
    <property type="match status" value="1"/>
</dbReference>
<dbReference type="InterPro" id="IPR028971">
    <property type="entry name" value="NAD-GDH_cat"/>
</dbReference>
<dbReference type="InterPro" id="IPR049064">
    <property type="entry name" value="NAD_Glu_DH_ACT3"/>
</dbReference>
<gene>
    <name evidence="7" type="ORF">GCM10012275_37810</name>
</gene>
<dbReference type="GO" id="GO:0006538">
    <property type="term" value="P:L-glutamate catabolic process"/>
    <property type="evidence" value="ECO:0007669"/>
    <property type="project" value="InterPro"/>
</dbReference>
<feature type="region of interest" description="Disordered" evidence="1">
    <location>
        <begin position="1"/>
        <end position="24"/>
    </location>
</feature>
<reference evidence="7" key="2">
    <citation type="submission" date="2020-09" db="EMBL/GenBank/DDBJ databases">
        <authorList>
            <person name="Sun Q."/>
            <person name="Zhou Y."/>
        </authorList>
    </citation>
    <scope>NUCLEOTIDE SEQUENCE</scope>
    <source>
        <strain evidence="7">CGMCC 4.5737</strain>
    </source>
</reference>
<dbReference type="Pfam" id="PF21073">
    <property type="entry name" value="GDH_HM1"/>
    <property type="match status" value="1"/>
</dbReference>
<dbReference type="SUPFAM" id="SSF53223">
    <property type="entry name" value="Aminoacid dehydrogenase-like, N-terminal domain"/>
    <property type="match status" value="1"/>
</dbReference>
<dbReference type="InterPro" id="IPR036291">
    <property type="entry name" value="NAD(P)-bd_dom_sf"/>
</dbReference>
<protein>
    <submittedName>
        <fullName evidence="7">Glutamate dehydrogenase</fullName>
    </submittedName>
</protein>
<evidence type="ECO:0000259" key="5">
    <source>
        <dbReference type="Pfam" id="PF21076"/>
    </source>
</evidence>
<evidence type="ECO:0000256" key="1">
    <source>
        <dbReference type="SAM" id="MobiDB-lite"/>
    </source>
</evidence>
<keyword evidence="8" id="KW-1185">Reference proteome</keyword>
<evidence type="ECO:0000259" key="4">
    <source>
        <dbReference type="Pfam" id="PF21075"/>
    </source>
</evidence>
<dbReference type="PANTHER" id="PTHR43403">
    <property type="entry name" value="NAD-SPECIFIC GLUTAMATE DEHYDROGENASE"/>
    <property type="match status" value="1"/>
</dbReference>
<feature type="domain" description="NAD-specific glutamate dehydrogenase C-terminal" evidence="3">
    <location>
        <begin position="1353"/>
        <end position="1697"/>
    </location>
</feature>
<evidence type="ECO:0000313" key="7">
    <source>
        <dbReference type="EMBL" id="GGM63674.1"/>
    </source>
</evidence>
<comment type="caution">
    <text evidence="7">The sequence shown here is derived from an EMBL/GenBank/DDBJ whole genome shotgun (WGS) entry which is preliminary data.</text>
</comment>
<dbReference type="InterPro" id="IPR049058">
    <property type="entry name" value="NAD_Glu_DH_HM2"/>
</dbReference>
<dbReference type="Pfam" id="PF05088">
    <property type="entry name" value="Bac_GDH_CD"/>
    <property type="match status" value="1"/>
</dbReference>
<dbReference type="Pfam" id="PF21077">
    <property type="entry name" value="GDH_ACT3"/>
    <property type="match status" value="1"/>
</dbReference>
<evidence type="ECO:0000259" key="6">
    <source>
        <dbReference type="Pfam" id="PF21077"/>
    </source>
</evidence>
<dbReference type="GO" id="GO:0004069">
    <property type="term" value="F:L-aspartate:2-oxoglutarate aminotransferase activity"/>
    <property type="evidence" value="ECO:0007669"/>
    <property type="project" value="InterPro"/>
</dbReference>
<dbReference type="InterPro" id="IPR024727">
    <property type="entry name" value="NAD_Glu_DH_N_ACT1"/>
</dbReference>
<reference evidence="7" key="1">
    <citation type="journal article" date="2014" name="Int. J. Syst. Evol. Microbiol.">
        <title>Complete genome sequence of Corynebacterium casei LMG S-19264T (=DSM 44701T), isolated from a smear-ripened cheese.</title>
        <authorList>
            <consortium name="US DOE Joint Genome Institute (JGI-PGF)"/>
            <person name="Walter F."/>
            <person name="Albersmeier A."/>
            <person name="Kalinowski J."/>
            <person name="Ruckert C."/>
        </authorList>
    </citation>
    <scope>NUCLEOTIDE SEQUENCE</scope>
    <source>
        <strain evidence="7">CGMCC 4.5737</strain>
    </source>
</reference>
<evidence type="ECO:0000259" key="2">
    <source>
        <dbReference type="Pfam" id="PF05088"/>
    </source>
</evidence>
<dbReference type="Pfam" id="PF21079">
    <property type="entry name" value="GDH_HM2"/>
    <property type="match status" value="1"/>
</dbReference>
<dbReference type="Pfam" id="PF21076">
    <property type="entry name" value="GDH_ACT2"/>
    <property type="match status" value="1"/>
</dbReference>
<dbReference type="InterPro" id="IPR049059">
    <property type="entry name" value="NAD_Glu_DH_HM1"/>
</dbReference>
<evidence type="ECO:0000313" key="8">
    <source>
        <dbReference type="Proteomes" id="UP000637578"/>
    </source>
</evidence>
<dbReference type="PANTHER" id="PTHR43403:SF1">
    <property type="entry name" value="NAD-SPECIFIC GLUTAMATE DEHYDROGENASE"/>
    <property type="match status" value="1"/>
</dbReference>
<dbReference type="Proteomes" id="UP000637578">
    <property type="component" value="Unassembled WGS sequence"/>
</dbReference>